<gene>
    <name evidence="2" type="ORF">H6G06_05260</name>
</gene>
<evidence type="ECO:0000313" key="2">
    <source>
        <dbReference type="EMBL" id="MBD2292904.1"/>
    </source>
</evidence>
<keyword evidence="3" id="KW-1185">Reference proteome</keyword>
<dbReference type="RefSeq" id="WP_190557750.1">
    <property type="nucleotide sequence ID" value="NZ_JACJQU010000002.1"/>
</dbReference>
<protein>
    <submittedName>
        <fullName evidence="2">Uncharacterized protein</fullName>
    </submittedName>
</protein>
<keyword evidence="1" id="KW-0472">Membrane</keyword>
<organism evidence="2 3">
    <name type="scientific">Anabaena sphaerica FACHB-251</name>
    <dbReference type="NCBI Taxonomy" id="2692883"/>
    <lineage>
        <taxon>Bacteria</taxon>
        <taxon>Bacillati</taxon>
        <taxon>Cyanobacteriota</taxon>
        <taxon>Cyanophyceae</taxon>
        <taxon>Nostocales</taxon>
        <taxon>Nostocaceae</taxon>
        <taxon>Anabaena</taxon>
    </lineage>
</organism>
<sequence length="146" mass="17052">MNTSIDTIQPCPTMSLDIETTAIEEDIDNLDLSKTSQINLAVGNIEACNINYINVKYKSRASWCDSTAKRFNLFTKSVKSNFIKINFQQVKFSEWLNKIIYIITVFTTEVIILLMLRFVNRGFINRKYFQKPEAYKVESCFYLFNL</sequence>
<evidence type="ECO:0000313" key="3">
    <source>
        <dbReference type="Proteomes" id="UP000662185"/>
    </source>
</evidence>
<dbReference type="EMBL" id="JACJQU010000002">
    <property type="protein sequence ID" value="MBD2292904.1"/>
    <property type="molecule type" value="Genomic_DNA"/>
</dbReference>
<name>A0A926WFH9_9NOST</name>
<comment type="caution">
    <text evidence="2">The sequence shown here is derived from an EMBL/GenBank/DDBJ whole genome shotgun (WGS) entry which is preliminary data.</text>
</comment>
<evidence type="ECO:0000256" key="1">
    <source>
        <dbReference type="SAM" id="Phobius"/>
    </source>
</evidence>
<feature type="transmembrane region" description="Helical" evidence="1">
    <location>
        <begin position="99"/>
        <end position="119"/>
    </location>
</feature>
<dbReference type="AlphaFoldDB" id="A0A926WFH9"/>
<proteinExistence type="predicted"/>
<reference evidence="3" key="1">
    <citation type="journal article" date="2020" name="ISME J.">
        <title>Comparative genomics reveals insights into cyanobacterial evolution and habitat adaptation.</title>
        <authorList>
            <person name="Chen M.Y."/>
            <person name="Teng W.K."/>
            <person name="Zhao L."/>
            <person name="Hu C.X."/>
            <person name="Zhou Y.K."/>
            <person name="Han B.P."/>
            <person name="Song L.R."/>
            <person name="Shu W.S."/>
        </authorList>
    </citation>
    <scope>NUCLEOTIDE SEQUENCE [LARGE SCALE GENOMIC DNA]</scope>
    <source>
        <strain evidence="3">FACHB-251</strain>
    </source>
</reference>
<keyword evidence="1" id="KW-0812">Transmembrane</keyword>
<accession>A0A926WFH9</accession>
<keyword evidence="1" id="KW-1133">Transmembrane helix</keyword>
<dbReference type="Proteomes" id="UP000662185">
    <property type="component" value="Unassembled WGS sequence"/>
</dbReference>